<dbReference type="Gene3D" id="2.40.240.20">
    <property type="entry name" value="Hypothetical PUA domain-like, domain 1"/>
    <property type="match status" value="1"/>
</dbReference>
<dbReference type="AlphaFoldDB" id="F7XVG0"/>
<evidence type="ECO:0000259" key="13">
    <source>
        <dbReference type="Pfam" id="PF04452"/>
    </source>
</evidence>
<evidence type="ECO:0000256" key="7">
    <source>
        <dbReference type="ARBA" id="ARBA00022603"/>
    </source>
</evidence>
<comment type="similarity">
    <text evidence="2 12">Belongs to the RNA methyltransferase RsmE family.</text>
</comment>
<evidence type="ECO:0000256" key="10">
    <source>
        <dbReference type="ARBA" id="ARBA00025699"/>
    </source>
</evidence>
<dbReference type="InterPro" id="IPR015947">
    <property type="entry name" value="PUA-like_sf"/>
</dbReference>
<dbReference type="RefSeq" id="WP_013950873.1">
    <property type="nucleotide sequence ID" value="NC_015722.1"/>
</dbReference>
<dbReference type="STRING" id="696127.midi_00349"/>
<dbReference type="EMBL" id="CP002130">
    <property type="protein sequence ID" value="AEI88659.1"/>
    <property type="molecule type" value="Genomic_DNA"/>
</dbReference>
<dbReference type="InterPro" id="IPR046886">
    <property type="entry name" value="RsmE_MTase_dom"/>
</dbReference>
<dbReference type="PANTHER" id="PTHR30027">
    <property type="entry name" value="RIBOSOMAL RNA SMALL SUBUNIT METHYLTRANSFERASE E"/>
    <property type="match status" value="1"/>
</dbReference>
<evidence type="ECO:0000256" key="6">
    <source>
        <dbReference type="ARBA" id="ARBA00022552"/>
    </source>
</evidence>
<keyword evidence="5 12" id="KW-0963">Cytoplasm</keyword>
<gene>
    <name evidence="15" type="primary">rsmE</name>
    <name evidence="15" type="ordered locus">midi_00349</name>
</gene>
<evidence type="ECO:0000256" key="12">
    <source>
        <dbReference type="PIRNR" id="PIRNR015601"/>
    </source>
</evidence>
<comment type="function">
    <text evidence="10 12">Specifically methylates the N3 position of the uracil ring of uridine 1498 (m3U1498) in 16S rRNA. Acts on the fully assembled 30S ribosomal subunit.</text>
</comment>
<comment type="catalytic activity">
    <reaction evidence="11 12">
        <text>uridine(1498) in 16S rRNA + S-adenosyl-L-methionine = N(3)-methyluridine(1498) in 16S rRNA + S-adenosyl-L-homocysteine + H(+)</text>
        <dbReference type="Rhea" id="RHEA:42920"/>
        <dbReference type="Rhea" id="RHEA-COMP:10283"/>
        <dbReference type="Rhea" id="RHEA-COMP:10284"/>
        <dbReference type="ChEBI" id="CHEBI:15378"/>
        <dbReference type="ChEBI" id="CHEBI:57856"/>
        <dbReference type="ChEBI" id="CHEBI:59789"/>
        <dbReference type="ChEBI" id="CHEBI:65315"/>
        <dbReference type="ChEBI" id="CHEBI:74502"/>
        <dbReference type="EC" id="2.1.1.193"/>
    </reaction>
</comment>
<name>F7XVG0_MIDMI</name>
<dbReference type="GO" id="GO:0070042">
    <property type="term" value="F:rRNA (uridine-N3-)-methyltransferase activity"/>
    <property type="evidence" value="ECO:0007669"/>
    <property type="project" value="TreeGrafter"/>
</dbReference>
<dbReference type="InterPro" id="IPR006700">
    <property type="entry name" value="RsmE"/>
</dbReference>
<evidence type="ECO:0000256" key="1">
    <source>
        <dbReference type="ARBA" id="ARBA00004496"/>
    </source>
</evidence>
<keyword evidence="16" id="KW-1185">Reference proteome</keyword>
<keyword evidence="8 12" id="KW-0808">Transferase</keyword>
<dbReference type="GO" id="GO:0070475">
    <property type="term" value="P:rRNA base methylation"/>
    <property type="evidence" value="ECO:0007669"/>
    <property type="project" value="TreeGrafter"/>
</dbReference>
<evidence type="ECO:0000256" key="5">
    <source>
        <dbReference type="ARBA" id="ARBA00022490"/>
    </source>
</evidence>
<evidence type="ECO:0000259" key="14">
    <source>
        <dbReference type="Pfam" id="PF20260"/>
    </source>
</evidence>
<sequence>MAKSLVRLYISANLATDEILELSGKSYNYLINVMRKRLGDEVVVFNSQNGEFITSIRQITKKSLTLEITALSKEKVEIRRHLTLAFSPLKGDNNSLIIQKATELGINQITPVLTDRTIVRSINNEKLLSIAIEAAEQSERVDLPDILQPVGLSKLFDNKYDLAIFCDEQERNASIFDVLDKDFCAILVLVGPEGGFTDNEREFLLSKQEVRAVCLNHNILRAETAVISAISVVQSFFL</sequence>
<keyword evidence="7 12" id="KW-0489">Methyltransferase</keyword>
<dbReference type="InterPro" id="IPR029028">
    <property type="entry name" value="Alpha/beta_knot_MTases"/>
</dbReference>
<dbReference type="EC" id="2.1.1.193" evidence="3 12"/>
<proteinExistence type="inferred from homology"/>
<evidence type="ECO:0000313" key="16">
    <source>
        <dbReference type="Proteomes" id="UP000006639"/>
    </source>
</evidence>
<keyword evidence="6 12" id="KW-0698">rRNA processing</keyword>
<dbReference type="KEGG" id="mmn:midi_00349"/>
<protein>
    <recommendedName>
        <fullName evidence="4 12">Ribosomal RNA small subunit methyltransferase E</fullName>
        <ecNumber evidence="3 12">2.1.1.193</ecNumber>
    </recommendedName>
</protein>
<evidence type="ECO:0000313" key="15">
    <source>
        <dbReference type="EMBL" id="AEI88659.1"/>
    </source>
</evidence>
<dbReference type="SUPFAM" id="SSF75217">
    <property type="entry name" value="alpha/beta knot"/>
    <property type="match status" value="1"/>
</dbReference>
<feature type="domain" description="Ribosomal RNA small subunit methyltransferase E methyltransferase" evidence="13">
    <location>
        <begin position="79"/>
        <end position="234"/>
    </location>
</feature>
<evidence type="ECO:0000256" key="9">
    <source>
        <dbReference type="ARBA" id="ARBA00022691"/>
    </source>
</evidence>
<dbReference type="NCBIfam" id="TIGR00046">
    <property type="entry name" value="RsmE family RNA methyltransferase"/>
    <property type="match status" value="1"/>
</dbReference>
<dbReference type="SUPFAM" id="SSF88697">
    <property type="entry name" value="PUA domain-like"/>
    <property type="match status" value="1"/>
</dbReference>
<dbReference type="OrthoDB" id="9815641at2"/>
<evidence type="ECO:0000256" key="2">
    <source>
        <dbReference type="ARBA" id="ARBA00005528"/>
    </source>
</evidence>
<dbReference type="PANTHER" id="PTHR30027:SF3">
    <property type="entry name" value="16S RRNA (URACIL(1498)-N(3))-METHYLTRANSFERASE"/>
    <property type="match status" value="1"/>
</dbReference>
<evidence type="ECO:0000256" key="11">
    <source>
        <dbReference type="ARBA" id="ARBA00047944"/>
    </source>
</evidence>
<reference evidence="15 16" key="1">
    <citation type="journal article" date="2011" name="Mol. Biol. Evol.">
        <title>Phylogenomic evidence for the presence of a flagellum and cbb3 oxidase in the free-living mitochondrial ancestor.</title>
        <authorList>
            <person name="Sassera D."/>
            <person name="Lo N."/>
            <person name="Epis S."/>
            <person name="D'Auria G."/>
            <person name="Montagna M."/>
            <person name="Comandatore F."/>
            <person name="Horner D."/>
            <person name="Pereto J."/>
            <person name="Luciano A.M."/>
            <person name="Franciosi F."/>
            <person name="Ferri E."/>
            <person name="Crotti E."/>
            <person name="Bazzocchi C."/>
            <person name="Daffonchio D."/>
            <person name="Sacchi L."/>
            <person name="Moya A."/>
            <person name="Latorre A."/>
            <person name="Bandi C."/>
        </authorList>
    </citation>
    <scope>NUCLEOTIDE SEQUENCE [LARGE SCALE GENOMIC DNA]</scope>
    <source>
        <strain evidence="15 16">IricVA</strain>
    </source>
</reference>
<dbReference type="InterPro" id="IPR029026">
    <property type="entry name" value="tRNA_m1G_MTases_N"/>
</dbReference>
<evidence type="ECO:0000256" key="4">
    <source>
        <dbReference type="ARBA" id="ARBA00013673"/>
    </source>
</evidence>
<dbReference type="Pfam" id="PF04452">
    <property type="entry name" value="Methyltrans_RNA"/>
    <property type="match status" value="1"/>
</dbReference>
<organism evidence="15 16">
    <name type="scientific">Midichloria mitochondrii (strain IricVA)</name>
    <dbReference type="NCBI Taxonomy" id="696127"/>
    <lineage>
        <taxon>Bacteria</taxon>
        <taxon>Pseudomonadati</taxon>
        <taxon>Pseudomonadota</taxon>
        <taxon>Alphaproteobacteria</taxon>
        <taxon>Rickettsiales</taxon>
        <taxon>Candidatus Midichloriaceae</taxon>
        <taxon>Candidatus Midichloria</taxon>
    </lineage>
</organism>
<evidence type="ECO:0000256" key="3">
    <source>
        <dbReference type="ARBA" id="ARBA00012328"/>
    </source>
</evidence>
<dbReference type="GO" id="GO:0005737">
    <property type="term" value="C:cytoplasm"/>
    <property type="evidence" value="ECO:0007669"/>
    <property type="project" value="UniProtKB-SubCell"/>
</dbReference>
<feature type="domain" description="Ribosomal RNA small subunit methyltransferase E PUA-like" evidence="14">
    <location>
        <begin position="22"/>
        <end position="68"/>
    </location>
</feature>
<dbReference type="Pfam" id="PF20260">
    <property type="entry name" value="PUA_4"/>
    <property type="match status" value="1"/>
</dbReference>
<dbReference type="CDD" id="cd18084">
    <property type="entry name" value="RsmE-like"/>
    <property type="match status" value="1"/>
</dbReference>
<comment type="subcellular location">
    <subcellularLocation>
        <location evidence="1 12">Cytoplasm</location>
    </subcellularLocation>
</comment>
<evidence type="ECO:0000256" key="8">
    <source>
        <dbReference type="ARBA" id="ARBA00022679"/>
    </source>
</evidence>
<dbReference type="Proteomes" id="UP000006639">
    <property type="component" value="Chromosome"/>
</dbReference>
<dbReference type="PIRSF" id="PIRSF015601">
    <property type="entry name" value="MTase_slr0722"/>
    <property type="match status" value="1"/>
</dbReference>
<accession>F7XVG0</accession>
<dbReference type="Gene3D" id="3.40.1280.10">
    <property type="match status" value="1"/>
</dbReference>
<dbReference type="HOGENOM" id="CLU_067442_4_0_5"/>
<dbReference type="InterPro" id="IPR046887">
    <property type="entry name" value="RsmE_PUA-like"/>
</dbReference>
<keyword evidence="9 12" id="KW-0949">S-adenosyl-L-methionine</keyword>